<evidence type="ECO:0000259" key="2">
    <source>
        <dbReference type="Pfam" id="PF03050"/>
    </source>
</evidence>
<protein>
    <submittedName>
        <fullName evidence="3">Transposase</fullName>
    </submittedName>
</protein>
<feature type="compositionally biased region" description="Basic residues" evidence="1">
    <location>
        <begin position="1"/>
        <end position="10"/>
    </location>
</feature>
<feature type="domain" description="Transposase IS66 central" evidence="2">
    <location>
        <begin position="34"/>
        <end position="97"/>
    </location>
</feature>
<comment type="caution">
    <text evidence="3">The sequence shown here is derived from an EMBL/GenBank/DDBJ whole genome shotgun (WGS) entry which is preliminary data.</text>
</comment>
<dbReference type="InterPro" id="IPR004291">
    <property type="entry name" value="Transposase_IS66_central"/>
</dbReference>
<accession>A0A940MCB7</accession>
<feature type="region of interest" description="Disordered" evidence="1">
    <location>
        <begin position="1"/>
        <end position="43"/>
    </location>
</feature>
<keyword evidence="4" id="KW-1185">Reference proteome</keyword>
<dbReference type="Proteomes" id="UP000670475">
    <property type="component" value="Unassembled WGS sequence"/>
</dbReference>
<feature type="compositionally biased region" description="Basic and acidic residues" evidence="1">
    <location>
        <begin position="11"/>
        <end position="25"/>
    </location>
</feature>
<gene>
    <name evidence="3" type="ORF">JFN87_14265</name>
</gene>
<reference evidence="3" key="1">
    <citation type="submission" date="2021-03" db="EMBL/GenBank/DDBJ databases">
        <title>Whole genome sequence of Streptomyces bomunensis MMS17-BM035.</title>
        <authorList>
            <person name="Lee J.H."/>
        </authorList>
    </citation>
    <scope>NUCLEOTIDE SEQUENCE</scope>
    <source>
        <strain evidence="3">MMS17-BM035</strain>
    </source>
</reference>
<evidence type="ECO:0000313" key="3">
    <source>
        <dbReference type="EMBL" id="MBP0458659.1"/>
    </source>
</evidence>
<dbReference type="Pfam" id="PF03050">
    <property type="entry name" value="DDE_Tnp_IS66"/>
    <property type="match status" value="1"/>
</dbReference>
<dbReference type="RefSeq" id="WP_209340409.1">
    <property type="nucleotide sequence ID" value="NZ_JAGIQL010000048.1"/>
</dbReference>
<evidence type="ECO:0000256" key="1">
    <source>
        <dbReference type="SAM" id="MobiDB-lite"/>
    </source>
</evidence>
<evidence type="ECO:0000313" key="4">
    <source>
        <dbReference type="Proteomes" id="UP000670475"/>
    </source>
</evidence>
<sequence>MPPYRPRGRTRHPDQRRNHSADYRVRSGRRGRTLQQPRSAAEDARQLIDRLHRRRDDILRFLHHLTVPFTNNQAEQDIRMAKIQMKVFGGWRTLDGTNRWRPVRSYLATARKHGLNPMTALRDLFAGNLWLPPAHK</sequence>
<organism evidence="3 4">
    <name type="scientific">Streptomyces montanisoli</name>
    <dbReference type="NCBI Taxonomy" id="2798581"/>
    <lineage>
        <taxon>Bacteria</taxon>
        <taxon>Bacillati</taxon>
        <taxon>Actinomycetota</taxon>
        <taxon>Actinomycetes</taxon>
        <taxon>Kitasatosporales</taxon>
        <taxon>Streptomycetaceae</taxon>
        <taxon>Streptomyces</taxon>
    </lineage>
</organism>
<name>A0A940MCB7_9ACTN</name>
<dbReference type="AlphaFoldDB" id="A0A940MCB7"/>
<dbReference type="PANTHER" id="PTHR33678">
    <property type="entry name" value="BLL1576 PROTEIN"/>
    <property type="match status" value="1"/>
</dbReference>
<dbReference type="EMBL" id="JAGIQL010000048">
    <property type="protein sequence ID" value="MBP0458659.1"/>
    <property type="molecule type" value="Genomic_DNA"/>
</dbReference>
<proteinExistence type="predicted"/>
<dbReference type="InterPro" id="IPR052344">
    <property type="entry name" value="Transposase-related"/>
</dbReference>
<dbReference type="PANTHER" id="PTHR33678:SF1">
    <property type="entry name" value="BLL1576 PROTEIN"/>
    <property type="match status" value="1"/>
</dbReference>